<keyword evidence="2" id="KW-0325">Glycoprotein</keyword>
<protein>
    <submittedName>
        <fullName evidence="4">Sulfotransferase</fullName>
    </submittedName>
</protein>
<dbReference type="EMBL" id="VHIQ01000002">
    <property type="protein sequence ID" value="TPV34956.1"/>
    <property type="molecule type" value="Genomic_DNA"/>
</dbReference>
<feature type="domain" description="Sulfotransferase" evidence="3">
    <location>
        <begin position="8"/>
        <end position="263"/>
    </location>
</feature>
<evidence type="ECO:0000313" key="5">
    <source>
        <dbReference type="Proteomes" id="UP000317332"/>
    </source>
</evidence>
<evidence type="ECO:0000259" key="3">
    <source>
        <dbReference type="Pfam" id="PF00685"/>
    </source>
</evidence>
<dbReference type="AlphaFoldDB" id="A0A506PM69"/>
<dbReference type="OrthoDB" id="981508at2"/>
<evidence type="ECO:0000256" key="2">
    <source>
        <dbReference type="ARBA" id="ARBA00023180"/>
    </source>
</evidence>
<dbReference type="RefSeq" id="WP_140989432.1">
    <property type="nucleotide sequence ID" value="NZ_VHIQ01000002.1"/>
</dbReference>
<accession>A0A506PM69</accession>
<dbReference type="Proteomes" id="UP000317332">
    <property type="component" value="Unassembled WGS sequence"/>
</dbReference>
<dbReference type="PANTHER" id="PTHR10605">
    <property type="entry name" value="HEPARAN SULFATE SULFOTRANSFERASE"/>
    <property type="match status" value="1"/>
</dbReference>
<dbReference type="SUPFAM" id="SSF52540">
    <property type="entry name" value="P-loop containing nucleoside triphosphate hydrolases"/>
    <property type="match status" value="1"/>
</dbReference>
<evidence type="ECO:0000313" key="4">
    <source>
        <dbReference type="EMBL" id="TPV34956.1"/>
    </source>
</evidence>
<dbReference type="Gene3D" id="3.40.50.300">
    <property type="entry name" value="P-loop containing nucleotide triphosphate hydrolases"/>
    <property type="match status" value="1"/>
</dbReference>
<sequence length="304" mass="35907">MTKEKTLPDFLIVGAAKAGTTSLFYYLEEHPEIFLPKIKEPKYFMSKILNLPQNGKGDDLTHELMIKSQTDYFRLFSSKSSTQICGEASVDYLYYSRDVIPLIKENIGLPKIIIVLRDPTIRAFSAYKHLIRDVRENETFEEGLKLEDHRIKSNYEFIWHYKKAGLYYENVKDYIEAFPNVKVIIFEEFINNTQNTLKELYSFLGVDSEFTPLLKKKYNVTGKPKSKALQKLLKGSPNIWLRKVLKKTFNEKTRSFMREKLEGFNISNYNQVMEKHTKQMLIDYYKDDKKKLEQLLEIKLKNWS</sequence>
<dbReference type="GO" id="GO:0008146">
    <property type="term" value="F:sulfotransferase activity"/>
    <property type="evidence" value="ECO:0007669"/>
    <property type="project" value="InterPro"/>
</dbReference>
<reference evidence="4 5" key="1">
    <citation type="submission" date="2019-06" db="EMBL/GenBank/DDBJ databases">
        <title>Flavobacteriaceae Paucihalobacterium erythroidium CWB-1, complete genome.</title>
        <authorList>
            <person name="Wu S."/>
        </authorList>
    </citation>
    <scope>NUCLEOTIDE SEQUENCE [LARGE SCALE GENOMIC DNA]</scope>
    <source>
        <strain evidence="4 5">CWB-1</strain>
    </source>
</reference>
<dbReference type="InterPro" id="IPR000863">
    <property type="entry name" value="Sulfotransferase_dom"/>
</dbReference>
<gene>
    <name evidence="4" type="ORF">FJ651_05360</name>
</gene>
<name>A0A506PM69_9FLAO</name>
<proteinExistence type="predicted"/>
<dbReference type="PANTHER" id="PTHR10605:SF56">
    <property type="entry name" value="BIFUNCTIONAL HEPARAN SULFATE N-DEACETYLASE_N-SULFOTRANSFERASE"/>
    <property type="match status" value="1"/>
</dbReference>
<organism evidence="4 5">
    <name type="scientific">Paucihalobacter ruber</name>
    <dbReference type="NCBI Taxonomy" id="2567861"/>
    <lineage>
        <taxon>Bacteria</taxon>
        <taxon>Pseudomonadati</taxon>
        <taxon>Bacteroidota</taxon>
        <taxon>Flavobacteriia</taxon>
        <taxon>Flavobacteriales</taxon>
        <taxon>Flavobacteriaceae</taxon>
        <taxon>Paucihalobacter</taxon>
    </lineage>
</organism>
<dbReference type="InterPro" id="IPR037359">
    <property type="entry name" value="NST/OST"/>
</dbReference>
<evidence type="ECO:0000256" key="1">
    <source>
        <dbReference type="ARBA" id="ARBA00022679"/>
    </source>
</evidence>
<dbReference type="InterPro" id="IPR027417">
    <property type="entry name" value="P-loop_NTPase"/>
</dbReference>
<comment type="caution">
    <text evidence="4">The sequence shown here is derived from an EMBL/GenBank/DDBJ whole genome shotgun (WGS) entry which is preliminary data.</text>
</comment>
<keyword evidence="1 4" id="KW-0808">Transferase</keyword>
<keyword evidence="5" id="KW-1185">Reference proteome</keyword>
<dbReference type="Pfam" id="PF00685">
    <property type="entry name" value="Sulfotransfer_1"/>
    <property type="match status" value="1"/>
</dbReference>